<protein>
    <recommendedName>
        <fullName evidence="3">Phage associated protein</fullName>
    </recommendedName>
</protein>
<dbReference type="Pfam" id="PF15956">
    <property type="entry name" value="DUF4760"/>
    <property type="match status" value="1"/>
</dbReference>
<dbReference type="KEGG" id="ngo:NGO_1095"/>
<dbReference type="EMBL" id="AE004969">
    <property type="protein sequence ID" value="AAW89762.1"/>
    <property type="molecule type" value="Genomic_DNA"/>
</dbReference>
<evidence type="ECO:0008006" key="3">
    <source>
        <dbReference type="Google" id="ProtNLM"/>
    </source>
</evidence>
<keyword evidence="2" id="KW-1185">Reference proteome</keyword>
<reference evidence="2" key="1">
    <citation type="submission" date="2003-03" db="EMBL/GenBank/DDBJ databases">
        <title>The complete genome sequence of Neisseria gonorrhoeae.</title>
        <authorList>
            <person name="Lewis L.A."/>
            <person name="Gillaspy A.F."/>
            <person name="McLaughlin R.E."/>
            <person name="Gipson M."/>
            <person name="Ducey T.F."/>
            <person name="Ownbey T."/>
            <person name="Hartman K."/>
            <person name="Nydick C."/>
            <person name="Carson M.B."/>
            <person name="Vaughn J."/>
            <person name="Thomson C."/>
            <person name="Song L."/>
            <person name="Lin S."/>
            <person name="Yuan X."/>
            <person name="Najar F."/>
            <person name="Zhan M."/>
            <person name="Ren Q."/>
            <person name="Zhu H."/>
            <person name="Qi S."/>
            <person name="Kenton S.M."/>
            <person name="Lai H."/>
            <person name="White J.D."/>
            <person name="Clifton S."/>
            <person name="Roe B.A."/>
            <person name="Dyer D.W."/>
        </authorList>
    </citation>
    <scope>NUCLEOTIDE SEQUENCE [LARGE SCALE GENOMIC DNA]</scope>
    <source>
        <strain evidence="2">ATCC 700825 / FA 1090</strain>
    </source>
</reference>
<proteinExistence type="predicted"/>
<organism evidence="1 2">
    <name type="scientific">Neisseria gonorrhoeae (strain ATCC 700825 / FA 1090)</name>
    <dbReference type="NCBI Taxonomy" id="242231"/>
    <lineage>
        <taxon>Bacteria</taxon>
        <taxon>Pseudomonadati</taxon>
        <taxon>Pseudomonadota</taxon>
        <taxon>Betaproteobacteria</taxon>
        <taxon>Neisseriales</taxon>
        <taxon>Neisseriaceae</taxon>
        <taxon>Neisseria</taxon>
    </lineage>
</organism>
<dbReference type="RefSeq" id="WP_010951182.1">
    <property type="nucleotide sequence ID" value="NC_002946.2"/>
</dbReference>
<dbReference type="Proteomes" id="UP000000535">
    <property type="component" value="Chromosome"/>
</dbReference>
<evidence type="ECO:0000313" key="1">
    <source>
        <dbReference type="EMBL" id="AAW89762.1"/>
    </source>
</evidence>
<sequence length="157" mass="17335">MAGPGTCVATAYPAFCAYIQVKQGKHQARQKAAIGLPVSGGGNPHYRQRRRVCLNMRRNRENFTSLACKIQEKGEHESKNPVVSDVLNAIGFTAVGIKGGISGESVYRRMGGGVLADRKTLKPYIMELRRLNNNDRLFCEFERLADRRGNNPSKTGP</sequence>
<gene>
    <name evidence="1" type="ORF">NGO_1095</name>
</gene>
<name>Q5F7S5_NEIG1</name>
<dbReference type="HOGENOM" id="CLU_1561093_0_0_4"/>
<dbReference type="InterPro" id="IPR031876">
    <property type="entry name" value="DUF4760"/>
</dbReference>
<dbReference type="PATRIC" id="fig|242231.10.peg.1288"/>
<dbReference type="STRING" id="242231.NGO_1095"/>
<evidence type="ECO:0000313" key="2">
    <source>
        <dbReference type="Proteomes" id="UP000000535"/>
    </source>
</evidence>
<accession>Q5F7S5</accession>
<dbReference type="AlphaFoldDB" id="Q5F7S5"/>